<dbReference type="Proteomes" id="UP000215694">
    <property type="component" value="Unassembled WGS sequence"/>
</dbReference>
<dbReference type="AlphaFoldDB" id="A0A371J4K8"/>
<comment type="caution">
    <text evidence="1">The sequence shown here is derived from an EMBL/GenBank/DDBJ whole genome shotgun (WGS) entry which is preliminary data.</text>
</comment>
<proteinExistence type="predicted"/>
<accession>A0A371J4K8</accession>
<sequence length="62" mass="7333">MKTEFKVKAILEKVDALEVNGQEYSYNCLHNCKRWIWVGNSNSKTQGCNQRQHADAYRHVEY</sequence>
<evidence type="ECO:0000313" key="2">
    <source>
        <dbReference type="Proteomes" id="UP000215694"/>
    </source>
</evidence>
<keyword evidence="2" id="KW-1185">Reference proteome</keyword>
<dbReference type="EMBL" id="NOJY02000012">
    <property type="protein sequence ID" value="RDY27607.1"/>
    <property type="molecule type" value="Genomic_DNA"/>
</dbReference>
<organism evidence="1 2">
    <name type="scientific">Romboutsia weinsteinii</name>
    <dbReference type="NCBI Taxonomy" id="2020949"/>
    <lineage>
        <taxon>Bacteria</taxon>
        <taxon>Bacillati</taxon>
        <taxon>Bacillota</taxon>
        <taxon>Clostridia</taxon>
        <taxon>Peptostreptococcales</taxon>
        <taxon>Peptostreptococcaceae</taxon>
        <taxon>Romboutsia</taxon>
    </lineage>
</organism>
<dbReference type="RefSeq" id="WP_094367338.1">
    <property type="nucleotide sequence ID" value="NZ_NOJY02000012.1"/>
</dbReference>
<protein>
    <submittedName>
        <fullName evidence="1">Uncharacterized protein</fullName>
    </submittedName>
</protein>
<dbReference type="OrthoDB" id="2104681at2"/>
<gene>
    <name evidence="1" type="ORF">CHL78_009075</name>
</gene>
<evidence type="ECO:0000313" key="1">
    <source>
        <dbReference type="EMBL" id="RDY27607.1"/>
    </source>
</evidence>
<reference evidence="1 2" key="1">
    <citation type="journal article" date="2017" name="Genome Announc.">
        <title>Draft Genome Sequence of Romboutsia weinsteinii sp. nov. Strain CCRI-19649(T) Isolated from Surface Water.</title>
        <authorList>
            <person name="Maheux A.F."/>
            <person name="Boudreau D.K."/>
            <person name="Berube E."/>
            <person name="Boissinot M."/>
            <person name="Cantin P."/>
            <person name="Raymond F."/>
            <person name="Corbeil J."/>
            <person name="Omar R.F."/>
            <person name="Bergeron M.G."/>
        </authorList>
    </citation>
    <scope>NUCLEOTIDE SEQUENCE [LARGE SCALE GENOMIC DNA]</scope>
    <source>
        <strain evidence="1 2">CCRI-19649</strain>
    </source>
</reference>
<name>A0A371J4K8_9FIRM</name>